<evidence type="ECO:0000256" key="3">
    <source>
        <dbReference type="SAM" id="Phobius"/>
    </source>
</evidence>
<name>A0A7X6DMQ8_9BACT</name>
<dbReference type="InterPro" id="IPR050469">
    <property type="entry name" value="Diguanylate_Cyclase"/>
</dbReference>
<sequence>MILFLEKRSTSFLLTLGFLLVVLFGFLDHLTGPEVAFSIFYLIPISMIAWFLGRWKGALFSIASAITWLIADTSAGHLYSHPLIPYWNMLARLGFFLIVSHILGVLKTALEYEKELSRTDPLTQAANRRSFHEKLEHEVNRARRYRRPLTVGFMDLDHFKEVNDRFGHDVGDLVLQKVAEATRKHLRATDQVARMGGDEFAILLPETTPASAQGVIEKIRRELLKLMQENNWPVTFSIGVITFLLLPDKVEEIIKRADRLMYSVKKSGKNAVKYEVLEAGVLFG</sequence>
<dbReference type="NCBIfam" id="TIGR00254">
    <property type="entry name" value="GGDEF"/>
    <property type="match status" value="1"/>
</dbReference>
<dbReference type="InterPro" id="IPR043128">
    <property type="entry name" value="Rev_trsase/Diguanyl_cyclase"/>
</dbReference>
<comment type="caution">
    <text evidence="5">The sequence shown here is derived from an EMBL/GenBank/DDBJ whole genome shotgun (WGS) entry which is preliminary data.</text>
</comment>
<dbReference type="SUPFAM" id="SSF55073">
    <property type="entry name" value="Nucleotide cyclase"/>
    <property type="match status" value="1"/>
</dbReference>
<dbReference type="EMBL" id="VTOW01000001">
    <property type="protein sequence ID" value="NKE69952.1"/>
    <property type="molecule type" value="Genomic_DNA"/>
</dbReference>
<dbReference type="SMART" id="SM00267">
    <property type="entry name" value="GGDEF"/>
    <property type="match status" value="1"/>
</dbReference>
<evidence type="ECO:0000259" key="4">
    <source>
        <dbReference type="PROSITE" id="PS50887"/>
    </source>
</evidence>
<organism evidence="5 6">
    <name type="scientific">Candidatus Manganitrophus noduliformans</name>
    <dbReference type="NCBI Taxonomy" id="2606439"/>
    <lineage>
        <taxon>Bacteria</taxon>
        <taxon>Pseudomonadati</taxon>
        <taxon>Nitrospirota</taxon>
        <taxon>Nitrospiria</taxon>
        <taxon>Candidatus Troglogloeales</taxon>
        <taxon>Candidatus Manganitrophaceae</taxon>
        <taxon>Candidatus Manganitrophus</taxon>
    </lineage>
</organism>
<dbReference type="CDD" id="cd01949">
    <property type="entry name" value="GGDEF"/>
    <property type="match status" value="1"/>
</dbReference>
<keyword evidence="3" id="KW-0472">Membrane</keyword>
<feature type="transmembrane region" description="Helical" evidence="3">
    <location>
        <begin position="86"/>
        <end position="106"/>
    </location>
</feature>
<feature type="transmembrane region" description="Helical" evidence="3">
    <location>
        <begin position="59"/>
        <end position="80"/>
    </location>
</feature>
<dbReference type="EC" id="2.7.7.65" evidence="1"/>
<keyword evidence="3" id="KW-0812">Transmembrane</keyword>
<reference evidence="5 6" key="1">
    <citation type="journal article" date="2020" name="Nature">
        <title>Bacterial chemolithoautotrophy via manganese oxidation.</title>
        <authorList>
            <person name="Yu H."/>
            <person name="Leadbetter J.R."/>
        </authorList>
    </citation>
    <scope>NUCLEOTIDE SEQUENCE [LARGE SCALE GENOMIC DNA]</scope>
    <source>
        <strain evidence="5 6">Mn-1</strain>
    </source>
</reference>
<gene>
    <name evidence="5" type="ORF">MNODULE_04245</name>
</gene>
<feature type="transmembrane region" description="Helical" evidence="3">
    <location>
        <begin position="35"/>
        <end position="52"/>
    </location>
</feature>
<keyword evidence="3" id="KW-1133">Transmembrane helix</keyword>
<dbReference type="RefSeq" id="WP_168058229.1">
    <property type="nucleotide sequence ID" value="NZ_VTOW01000001.1"/>
</dbReference>
<dbReference type="Gene3D" id="3.30.70.270">
    <property type="match status" value="1"/>
</dbReference>
<dbReference type="InterPro" id="IPR029787">
    <property type="entry name" value="Nucleotide_cyclase"/>
</dbReference>
<keyword evidence="6" id="KW-1185">Reference proteome</keyword>
<evidence type="ECO:0000256" key="1">
    <source>
        <dbReference type="ARBA" id="ARBA00012528"/>
    </source>
</evidence>
<dbReference type="FunFam" id="3.30.70.270:FF:000001">
    <property type="entry name" value="Diguanylate cyclase domain protein"/>
    <property type="match status" value="1"/>
</dbReference>
<accession>A0A7X6DMQ8</accession>
<proteinExistence type="predicted"/>
<evidence type="ECO:0000313" key="5">
    <source>
        <dbReference type="EMBL" id="NKE69952.1"/>
    </source>
</evidence>
<dbReference type="PROSITE" id="PS50887">
    <property type="entry name" value="GGDEF"/>
    <property type="match status" value="1"/>
</dbReference>
<dbReference type="PANTHER" id="PTHR45138">
    <property type="entry name" value="REGULATORY COMPONENTS OF SENSORY TRANSDUCTION SYSTEM"/>
    <property type="match status" value="1"/>
</dbReference>
<dbReference type="AlphaFoldDB" id="A0A7X6DMQ8"/>
<dbReference type="Pfam" id="PF00990">
    <property type="entry name" value="GGDEF"/>
    <property type="match status" value="1"/>
</dbReference>
<feature type="domain" description="GGDEF" evidence="4">
    <location>
        <begin position="147"/>
        <end position="277"/>
    </location>
</feature>
<dbReference type="GO" id="GO:0052621">
    <property type="term" value="F:diguanylate cyclase activity"/>
    <property type="evidence" value="ECO:0007669"/>
    <property type="project" value="UniProtKB-EC"/>
</dbReference>
<protein>
    <recommendedName>
        <fullName evidence="1">diguanylate cyclase</fullName>
        <ecNumber evidence="1">2.7.7.65</ecNumber>
    </recommendedName>
</protein>
<evidence type="ECO:0000256" key="2">
    <source>
        <dbReference type="ARBA" id="ARBA00034247"/>
    </source>
</evidence>
<dbReference type="Proteomes" id="UP000534783">
    <property type="component" value="Unassembled WGS sequence"/>
</dbReference>
<dbReference type="PANTHER" id="PTHR45138:SF9">
    <property type="entry name" value="DIGUANYLATE CYCLASE DGCM-RELATED"/>
    <property type="match status" value="1"/>
</dbReference>
<evidence type="ECO:0000313" key="6">
    <source>
        <dbReference type="Proteomes" id="UP000534783"/>
    </source>
</evidence>
<feature type="transmembrane region" description="Helical" evidence="3">
    <location>
        <begin position="12"/>
        <end position="29"/>
    </location>
</feature>
<dbReference type="InterPro" id="IPR000160">
    <property type="entry name" value="GGDEF_dom"/>
</dbReference>
<comment type="catalytic activity">
    <reaction evidence="2">
        <text>2 GTP = 3',3'-c-di-GMP + 2 diphosphate</text>
        <dbReference type="Rhea" id="RHEA:24898"/>
        <dbReference type="ChEBI" id="CHEBI:33019"/>
        <dbReference type="ChEBI" id="CHEBI:37565"/>
        <dbReference type="ChEBI" id="CHEBI:58805"/>
        <dbReference type="EC" id="2.7.7.65"/>
    </reaction>
</comment>